<keyword evidence="1" id="KW-0547">Nucleotide-binding</keyword>
<evidence type="ECO:0000256" key="1">
    <source>
        <dbReference type="PROSITE-ProRule" id="PRU00409"/>
    </source>
</evidence>
<dbReference type="InterPro" id="IPR053269">
    <property type="entry name" value="Asp-Met_ligase"/>
</dbReference>
<evidence type="ECO:0000259" key="2">
    <source>
        <dbReference type="PROSITE" id="PS50975"/>
    </source>
</evidence>
<protein>
    <submittedName>
        <fullName evidence="3">ATP-grasp domain-containing protein</fullName>
    </submittedName>
</protein>
<dbReference type="EMBL" id="JAIZPD010000002">
    <property type="protein sequence ID" value="KAH0967122.1"/>
    <property type="molecule type" value="Genomic_DNA"/>
</dbReference>
<dbReference type="RefSeq" id="XP_044724635.1">
    <property type="nucleotide sequence ID" value="XM_044861002.1"/>
</dbReference>
<proteinExistence type="predicted"/>
<keyword evidence="4" id="KW-1185">Reference proteome</keyword>
<organism evidence="3 4">
    <name type="scientific">Hirsutella rhossiliensis</name>
    <dbReference type="NCBI Taxonomy" id="111463"/>
    <lineage>
        <taxon>Eukaryota</taxon>
        <taxon>Fungi</taxon>
        <taxon>Dikarya</taxon>
        <taxon>Ascomycota</taxon>
        <taxon>Pezizomycotina</taxon>
        <taxon>Sordariomycetes</taxon>
        <taxon>Hypocreomycetidae</taxon>
        <taxon>Hypocreales</taxon>
        <taxon>Ophiocordycipitaceae</taxon>
        <taxon>Hirsutella</taxon>
    </lineage>
</organism>
<accession>A0A9P8N9K3</accession>
<dbReference type="GeneID" id="68351660"/>
<dbReference type="InterPro" id="IPR003806">
    <property type="entry name" value="ATP-grasp_PylC-type"/>
</dbReference>
<dbReference type="PROSITE" id="PS50975">
    <property type="entry name" value="ATP_GRASP"/>
    <property type="match status" value="1"/>
</dbReference>
<dbReference type="AlphaFoldDB" id="A0A9P8N9K3"/>
<dbReference type="GO" id="GO:0046872">
    <property type="term" value="F:metal ion binding"/>
    <property type="evidence" value="ECO:0007669"/>
    <property type="project" value="InterPro"/>
</dbReference>
<dbReference type="Gene3D" id="3.30.470.20">
    <property type="entry name" value="ATP-grasp fold, B domain"/>
    <property type="match status" value="1"/>
</dbReference>
<dbReference type="PANTHER" id="PTHR37018:SF1">
    <property type="entry name" value="CULTURE SPECIFIC PROTEIN, PUTATIVE (AFU_ORTHOLOGUE AFUA_2G00130)-RELATED"/>
    <property type="match status" value="1"/>
</dbReference>
<keyword evidence="1" id="KW-0067">ATP-binding</keyword>
<dbReference type="SUPFAM" id="SSF56059">
    <property type="entry name" value="Glutathione synthetase ATP-binding domain-like"/>
    <property type="match status" value="1"/>
</dbReference>
<sequence length="454" mass="50053">MCTSAPIKLDYTLRDLYDIDNEDESYPTLAFCPVEAKDCAAFSPKKFIYHYGLRTAETVDNSWLALALKILPQRHGFMAGKMPMVVLDLEVTQIEPDIGFMNKVDISLTFSRLRHDQRPTVSFTTDPSQVPLKPGSPVAIAMPSDCVSHLPHLIDPVIHYEILSKRWLALAGLPTPPSAVIDPLLQPDCIHNSTRLESEIAHMTASLDTYAASFVAKLPQTVSGKGVFFVSSEDDRAHVKGLLGVQLQEMLAEIHSANLHLYPCSLVLQDYIPGAAVGLSIFVTRKGRGIFIACCEQQFNKRGHWVGGSISYQGQAALQQKFDGLTEEVARCLHRKGYYGPVGLDVITNASGEHFIVDLNARVMGTYHLGPLTNHFAQRGLSKAAVVLEYFTCPRAAFEEAFADEIRDGSLIITGWTHGESMRLSHGFLTVGGSDSSEMEKILEKVKAHVIQEQ</sequence>
<name>A0A9P8N9K3_9HYPO</name>
<feature type="domain" description="ATP-grasp" evidence="2">
    <location>
        <begin position="165"/>
        <end position="392"/>
    </location>
</feature>
<gene>
    <name evidence="3" type="ORF">HRG_02531</name>
</gene>
<dbReference type="Pfam" id="PF02655">
    <property type="entry name" value="ATP-grasp_3"/>
    <property type="match status" value="1"/>
</dbReference>
<evidence type="ECO:0000313" key="3">
    <source>
        <dbReference type="EMBL" id="KAH0967122.1"/>
    </source>
</evidence>
<comment type="caution">
    <text evidence="3">The sequence shown here is derived from an EMBL/GenBank/DDBJ whole genome shotgun (WGS) entry which is preliminary data.</text>
</comment>
<dbReference type="PANTHER" id="PTHR37018">
    <property type="entry name" value="CULTURE SPECIFIC PROTEIN, PUTATIVE (AFU_ORTHOLOGUE AFUA_2G00130)-RELATED"/>
    <property type="match status" value="1"/>
</dbReference>
<dbReference type="InterPro" id="IPR011761">
    <property type="entry name" value="ATP-grasp"/>
</dbReference>
<dbReference type="Proteomes" id="UP000824596">
    <property type="component" value="Unassembled WGS sequence"/>
</dbReference>
<reference evidence="3" key="1">
    <citation type="submission" date="2021-09" db="EMBL/GenBank/DDBJ databases">
        <title>A high-quality genome of the endoparasitic fungus Hirsutella rhossiliensis with a comparison of Hirsutella genomes reveals transposable elements contributing to genome size variation.</title>
        <authorList>
            <person name="Lin R."/>
            <person name="Jiao Y."/>
            <person name="Sun X."/>
            <person name="Ling J."/>
            <person name="Xie B."/>
            <person name="Cheng X."/>
        </authorList>
    </citation>
    <scope>NUCLEOTIDE SEQUENCE</scope>
    <source>
        <strain evidence="3">HR02</strain>
    </source>
</reference>
<dbReference type="OrthoDB" id="5946236at2759"/>
<evidence type="ECO:0000313" key="4">
    <source>
        <dbReference type="Proteomes" id="UP000824596"/>
    </source>
</evidence>
<dbReference type="GO" id="GO:0005524">
    <property type="term" value="F:ATP binding"/>
    <property type="evidence" value="ECO:0007669"/>
    <property type="project" value="UniProtKB-UniRule"/>
</dbReference>